<dbReference type="AlphaFoldDB" id="A0A2M8DA42"/>
<protein>
    <submittedName>
        <fullName evidence="2">Uncharacterized protein</fullName>
    </submittedName>
</protein>
<feature type="compositionally biased region" description="Acidic residues" evidence="1">
    <location>
        <begin position="72"/>
        <end position="86"/>
    </location>
</feature>
<reference evidence="3" key="1">
    <citation type="submission" date="2017-09" db="EMBL/GenBank/DDBJ databases">
        <title>Depth-based differentiation of microbial function through sediment-hosted aquifers and enrichment of novel symbionts in the deep terrestrial subsurface.</title>
        <authorList>
            <person name="Probst A.J."/>
            <person name="Ladd B."/>
            <person name="Jarett J.K."/>
            <person name="Geller-Mcgrath D.E."/>
            <person name="Sieber C.M.K."/>
            <person name="Emerson J.B."/>
            <person name="Anantharaman K."/>
            <person name="Thomas B.C."/>
            <person name="Malmstrom R."/>
            <person name="Stieglmeier M."/>
            <person name="Klingl A."/>
            <person name="Woyke T."/>
            <person name="Ryan C.M."/>
            <person name="Banfield J.F."/>
        </authorList>
    </citation>
    <scope>NUCLEOTIDE SEQUENCE [LARGE SCALE GENOMIC DNA]</scope>
</reference>
<dbReference type="Proteomes" id="UP000229236">
    <property type="component" value="Unassembled WGS sequence"/>
</dbReference>
<evidence type="ECO:0000256" key="1">
    <source>
        <dbReference type="SAM" id="MobiDB-lite"/>
    </source>
</evidence>
<proteinExistence type="predicted"/>
<accession>A0A2M8DA42</accession>
<organism evidence="2 3">
    <name type="scientific">Candidatus Yonathbacteria bacterium CG_4_9_14_0_8_um_filter_46_47</name>
    <dbReference type="NCBI Taxonomy" id="1975106"/>
    <lineage>
        <taxon>Bacteria</taxon>
        <taxon>Candidatus Yonathiibacteriota</taxon>
    </lineage>
</organism>
<comment type="caution">
    <text evidence="2">The sequence shown here is derived from an EMBL/GenBank/DDBJ whole genome shotgun (WGS) entry which is preliminary data.</text>
</comment>
<sequence length="86" mass="9759">FSQSFSGSIFVFPIVFKVLVYCQLYTDPVQGVDKKDVSCTLVPIATWESKPLIIRIIHQNMDEENDKKGTEEGTDTNDEKEEGETE</sequence>
<evidence type="ECO:0000313" key="2">
    <source>
        <dbReference type="EMBL" id="PJB83988.1"/>
    </source>
</evidence>
<name>A0A2M8DA42_9BACT</name>
<feature type="non-terminal residue" evidence="2">
    <location>
        <position position="1"/>
    </location>
</feature>
<dbReference type="EMBL" id="PFTM01000011">
    <property type="protein sequence ID" value="PJB83988.1"/>
    <property type="molecule type" value="Genomic_DNA"/>
</dbReference>
<gene>
    <name evidence="2" type="ORF">CO088_00365</name>
</gene>
<feature type="region of interest" description="Disordered" evidence="1">
    <location>
        <begin position="61"/>
        <end position="86"/>
    </location>
</feature>
<evidence type="ECO:0000313" key="3">
    <source>
        <dbReference type="Proteomes" id="UP000229236"/>
    </source>
</evidence>